<reference evidence="1" key="1">
    <citation type="journal article" date="2019" name="Sci. Rep.">
        <title>Draft genome of Tanacetum cinerariifolium, the natural source of mosquito coil.</title>
        <authorList>
            <person name="Yamashiro T."/>
            <person name="Shiraishi A."/>
            <person name="Satake H."/>
            <person name="Nakayama K."/>
        </authorList>
    </citation>
    <scope>NUCLEOTIDE SEQUENCE</scope>
</reference>
<gene>
    <name evidence="1" type="ORF">Tci_041651</name>
</gene>
<evidence type="ECO:0000313" key="1">
    <source>
        <dbReference type="EMBL" id="GEU69673.1"/>
    </source>
</evidence>
<protein>
    <recommendedName>
        <fullName evidence="2">Reverse transcriptase domain-containing protein</fullName>
    </recommendedName>
</protein>
<proteinExistence type="predicted"/>
<dbReference type="EMBL" id="BKCJ010005978">
    <property type="protein sequence ID" value="GEU69673.1"/>
    <property type="molecule type" value="Genomic_DNA"/>
</dbReference>
<organism evidence="1">
    <name type="scientific">Tanacetum cinerariifolium</name>
    <name type="common">Dalmatian daisy</name>
    <name type="synonym">Chrysanthemum cinerariifolium</name>
    <dbReference type="NCBI Taxonomy" id="118510"/>
    <lineage>
        <taxon>Eukaryota</taxon>
        <taxon>Viridiplantae</taxon>
        <taxon>Streptophyta</taxon>
        <taxon>Embryophyta</taxon>
        <taxon>Tracheophyta</taxon>
        <taxon>Spermatophyta</taxon>
        <taxon>Magnoliopsida</taxon>
        <taxon>eudicotyledons</taxon>
        <taxon>Gunneridae</taxon>
        <taxon>Pentapetalae</taxon>
        <taxon>asterids</taxon>
        <taxon>campanulids</taxon>
        <taxon>Asterales</taxon>
        <taxon>Asteraceae</taxon>
        <taxon>Asteroideae</taxon>
        <taxon>Anthemideae</taxon>
        <taxon>Anthemidinae</taxon>
        <taxon>Tanacetum</taxon>
    </lineage>
</organism>
<evidence type="ECO:0008006" key="2">
    <source>
        <dbReference type="Google" id="ProtNLM"/>
    </source>
</evidence>
<name>A0A6L2M6M6_TANCI</name>
<sequence>MKSIQIFLEKFNRYPFGVMPKVLSQAWEKLFKIQHAQPEDTNELFQKLLEDLHIINEELTEYINSPSWNISTFYNDDEEHYVQYKEYLKNSSNAIAPVLPTEEPEYSLSMGYEHLSTTPEMKSDEVIESSAKNLVPVPSEYEVASDDESECDVPVKDESSLVFTTFSNLIFDDNDDFTSSDDESLSEEDVPMENFKVYSNPLFDDGEINSDNIDLYYNAESNLIESLLNRDTLIDSSPKFDFLLKEFSEEIRLVENLLYDNSSPHLPEELNAEIADTIVESISPSPIPVEDSESLMDELDLFLATDDLLPPGIKGDNYDSKGDIHFLEELLIDDSISLPENESSNFDHQNDLSFPRPHLEPPDVEFCFD</sequence>
<comment type="caution">
    <text evidence="1">The sequence shown here is derived from an EMBL/GenBank/DDBJ whole genome shotgun (WGS) entry which is preliminary data.</text>
</comment>
<accession>A0A6L2M6M6</accession>
<dbReference type="AlphaFoldDB" id="A0A6L2M6M6"/>